<dbReference type="InterPro" id="IPR013087">
    <property type="entry name" value="Znf_C2H2_type"/>
</dbReference>
<keyword evidence="3 5" id="KW-0863">Zinc-finger</keyword>
<dbReference type="GeneID" id="113522204"/>
<dbReference type="PANTHER" id="PTHR24379">
    <property type="entry name" value="KRAB AND ZINC FINGER DOMAIN-CONTAINING"/>
    <property type="match status" value="1"/>
</dbReference>
<feature type="domain" description="C2H2-type" evidence="6">
    <location>
        <begin position="244"/>
        <end position="269"/>
    </location>
</feature>
<reference evidence="8" key="1">
    <citation type="submission" date="2025-08" db="UniProtKB">
        <authorList>
            <consortium name="RefSeq"/>
        </authorList>
    </citation>
    <scope>IDENTIFICATION</scope>
    <source>
        <tissue evidence="8">Whole larvae</tissue>
    </source>
</reference>
<keyword evidence="4" id="KW-0862">Zinc</keyword>
<dbReference type="Gene3D" id="3.30.160.60">
    <property type="entry name" value="Classic Zinc Finger"/>
    <property type="match status" value="3"/>
</dbReference>
<evidence type="ECO:0000256" key="3">
    <source>
        <dbReference type="ARBA" id="ARBA00022771"/>
    </source>
</evidence>
<organism evidence="7 8">
    <name type="scientific">Galleria mellonella</name>
    <name type="common">Greater wax moth</name>
    <dbReference type="NCBI Taxonomy" id="7137"/>
    <lineage>
        <taxon>Eukaryota</taxon>
        <taxon>Metazoa</taxon>
        <taxon>Ecdysozoa</taxon>
        <taxon>Arthropoda</taxon>
        <taxon>Hexapoda</taxon>
        <taxon>Insecta</taxon>
        <taxon>Pterygota</taxon>
        <taxon>Neoptera</taxon>
        <taxon>Endopterygota</taxon>
        <taxon>Lepidoptera</taxon>
        <taxon>Glossata</taxon>
        <taxon>Ditrysia</taxon>
        <taxon>Pyraloidea</taxon>
        <taxon>Pyralidae</taxon>
        <taxon>Galleriinae</taxon>
        <taxon>Galleria</taxon>
    </lineage>
</organism>
<dbReference type="RefSeq" id="XP_052748271.1">
    <property type="nucleotide sequence ID" value="XM_052892311.1"/>
</dbReference>
<protein>
    <submittedName>
        <fullName evidence="8">Zinc finger protein 91-like</fullName>
    </submittedName>
</protein>
<gene>
    <name evidence="8" type="primary">LOC113522204</name>
</gene>
<evidence type="ECO:0000256" key="4">
    <source>
        <dbReference type="ARBA" id="ARBA00022833"/>
    </source>
</evidence>
<dbReference type="PANTHER" id="PTHR24379:SF127">
    <property type="entry name" value="BLOODY FINGERS-RELATED"/>
    <property type="match status" value="1"/>
</dbReference>
<evidence type="ECO:0000256" key="1">
    <source>
        <dbReference type="ARBA" id="ARBA00022723"/>
    </source>
</evidence>
<name>A0ABM3MA00_GALME</name>
<feature type="domain" description="C2H2-type" evidence="6">
    <location>
        <begin position="338"/>
        <end position="365"/>
    </location>
</feature>
<keyword evidence="2" id="KW-0677">Repeat</keyword>
<sequence length="373" mass="43507">MEQRICPICLSNDRELQQPTKALCITLKMLTPGLDIQRLCWECMARLKHANVLMFNAVEAKHNLDEYTKGPNYSNVGFKSNLNFSNILTFCLPGESLQICDIHTNIVSKSKFTNSITHIKKVQHSRLNAIKMSDNCVKFLENNNIREKRNITEIELVKDKKRNVMPKKITCKRRNRLRMAKNEYKCKECSKIFESRGKYEYHRQKHRGGAQCPTCSCVLASNAALVAHRRAKHARLPQREDANFYCQPCGKFFKTSCSYRKHQRTANKHLDVSTLKYPCPNCDKRFTSTLKAKLHNETVHLRMNLFMCEVCNKRYCSERALSGHKRRKHSTDTRTRCFICETCGSRLKTYQILKRHLQTHLKEQDKSKGLNKI</sequence>
<feature type="domain" description="C2H2-type" evidence="6">
    <location>
        <begin position="306"/>
        <end position="334"/>
    </location>
</feature>
<keyword evidence="1" id="KW-0479">Metal-binding</keyword>
<feature type="domain" description="C2H2-type" evidence="6">
    <location>
        <begin position="277"/>
        <end position="300"/>
    </location>
</feature>
<keyword evidence="7" id="KW-1185">Reference proteome</keyword>
<evidence type="ECO:0000256" key="5">
    <source>
        <dbReference type="PROSITE-ProRule" id="PRU00042"/>
    </source>
</evidence>
<evidence type="ECO:0000313" key="7">
    <source>
        <dbReference type="Proteomes" id="UP001652740"/>
    </source>
</evidence>
<evidence type="ECO:0000313" key="8">
    <source>
        <dbReference type="RefSeq" id="XP_052748271.1"/>
    </source>
</evidence>
<accession>A0ABM3MA00</accession>
<evidence type="ECO:0000256" key="2">
    <source>
        <dbReference type="ARBA" id="ARBA00022737"/>
    </source>
</evidence>
<dbReference type="PROSITE" id="PS50157">
    <property type="entry name" value="ZINC_FINGER_C2H2_2"/>
    <property type="match status" value="5"/>
</dbReference>
<dbReference type="InterPro" id="IPR036236">
    <property type="entry name" value="Znf_C2H2_sf"/>
</dbReference>
<proteinExistence type="predicted"/>
<dbReference type="Proteomes" id="UP001652740">
    <property type="component" value="Unplaced"/>
</dbReference>
<dbReference type="SMART" id="SM00355">
    <property type="entry name" value="ZnF_C2H2"/>
    <property type="match status" value="6"/>
</dbReference>
<dbReference type="PROSITE" id="PS00028">
    <property type="entry name" value="ZINC_FINGER_C2H2_1"/>
    <property type="match status" value="4"/>
</dbReference>
<dbReference type="SUPFAM" id="SSF57667">
    <property type="entry name" value="beta-beta-alpha zinc fingers"/>
    <property type="match status" value="3"/>
</dbReference>
<dbReference type="Pfam" id="PF00096">
    <property type="entry name" value="zf-C2H2"/>
    <property type="match status" value="1"/>
</dbReference>
<evidence type="ECO:0000259" key="6">
    <source>
        <dbReference type="PROSITE" id="PS50157"/>
    </source>
</evidence>
<feature type="domain" description="C2H2-type" evidence="6">
    <location>
        <begin position="184"/>
        <end position="211"/>
    </location>
</feature>